<keyword evidence="2" id="KW-1185">Reference proteome</keyword>
<evidence type="ECO:0000313" key="2">
    <source>
        <dbReference type="Proteomes" id="UP001341840"/>
    </source>
</evidence>
<gene>
    <name evidence="1" type="ORF">PIB30_102513</name>
</gene>
<protein>
    <submittedName>
        <fullName evidence="1">Uncharacterized protein</fullName>
    </submittedName>
</protein>
<comment type="caution">
    <text evidence="1">The sequence shown here is derived from an EMBL/GenBank/DDBJ whole genome shotgun (WGS) entry which is preliminary data.</text>
</comment>
<name>A0ABU6RY81_9FABA</name>
<dbReference type="EMBL" id="JASCZI010033379">
    <property type="protein sequence ID" value="MED6128894.1"/>
    <property type="molecule type" value="Genomic_DNA"/>
</dbReference>
<feature type="non-terminal residue" evidence="1">
    <location>
        <position position="1"/>
    </location>
</feature>
<evidence type="ECO:0000313" key="1">
    <source>
        <dbReference type="EMBL" id="MED6128894.1"/>
    </source>
</evidence>
<reference evidence="1 2" key="1">
    <citation type="journal article" date="2023" name="Plants (Basel)">
        <title>Bridging the Gap: Combining Genomics and Transcriptomics Approaches to Understand Stylosanthes scabra, an Orphan Legume from the Brazilian Caatinga.</title>
        <authorList>
            <person name="Ferreira-Neto J.R.C."/>
            <person name="da Silva M.D."/>
            <person name="Binneck E."/>
            <person name="de Melo N.F."/>
            <person name="da Silva R.H."/>
            <person name="de Melo A.L.T.M."/>
            <person name="Pandolfi V."/>
            <person name="Bustamante F.O."/>
            <person name="Brasileiro-Vidal A.C."/>
            <person name="Benko-Iseppon A.M."/>
        </authorList>
    </citation>
    <scope>NUCLEOTIDE SEQUENCE [LARGE SCALE GENOMIC DNA]</scope>
    <source>
        <tissue evidence="1">Leaves</tissue>
    </source>
</reference>
<proteinExistence type="predicted"/>
<sequence>YLVGKELVRRGRQGKESSNQTKKTLATHAYACPPRICVLFHSPTPLLLHSSLTHPRICVAFYAYAYPLIHHPAQPSFYTMATLPMHMRALHAYACYHITQHNHTPSSPTIFTLRPPFHAYASHSTHMRDRHLTNSPHSKFPFSTPTHMRPFLRICVGLSPTSHFNPTIQHFHSPIPLLRATHMLPFLRICVGLSPTSHFHPTITNHPRICAVAYAYAWNTSHNDIIHPLSNHGHLFFHPTQAYASHSTHMHGNSLPFTMPSRPHRVCPRLDPFHA</sequence>
<accession>A0ABU6RY81</accession>
<organism evidence="1 2">
    <name type="scientific">Stylosanthes scabra</name>
    <dbReference type="NCBI Taxonomy" id="79078"/>
    <lineage>
        <taxon>Eukaryota</taxon>
        <taxon>Viridiplantae</taxon>
        <taxon>Streptophyta</taxon>
        <taxon>Embryophyta</taxon>
        <taxon>Tracheophyta</taxon>
        <taxon>Spermatophyta</taxon>
        <taxon>Magnoliopsida</taxon>
        <taxon>eudicotyledons</taxon>
        <taxon>Gunneridae</taxon>
        <taxon>Pentapetalae</taxon>
        <taxon>rosids</taxon>
        <taxon>fabids</taxon>
        <taxon>Fabales</taxon>
        <taxon>Fabaceae</taxon>
        <taxon>Papilionoideae</taxon>
        <taxon>50 kb inversion clade</taxon>
        <taxon>dalbergioids sensu lato</taxon>
        <taxon>Dalbergieae</taxon>
        <taxon>Pterocarpus clade</taxon>
        <taxon>Stylosanthes</taxon>
    </lineage>
</organism>
<dbReference type="Proteomes" id="UP001341840">
    <property type="component" value="Unassembled WGS sequence"/>
</dbReference>